<keyword evidence="3 5" id="KW-0808">Transferase</keyword>
<evidence type="ECO:0000256" key="3">
    <source>
        <dbReference type="ARBA" id="ARBA00022679"/>
    </source>
</evidence>
<name>A0A5C4MNF2_9ACTN</name>
<dbReference type="Gene3D" id="3.90.550.10">
    <property type="entry name" value="Spore Coat Polysaccharide Biosynthesis Protein SpsA, Chain A"/>
    <property type="match status" value="1"/>
</dbReference>
<keyword evidence="2" id="KW-0328">Glycosyltransferase</keyword>
<dbReference type="PANTHER" id="PTHR43630:SF1">
    <property type="entry name" value="POLY-BETA-1,6-N-ACETYL-D-GLUCOSAMINE SYNTHASE"/>
    <property type="match status" value="1"/>
</dbReference>
<sequence length="320" mass="34547">MPPVSVFMTVRNEERDLAECVRRILAQDYAGEIEVVVAVGPSEDRTREIADELAAAYPSVTVVDNPTGLTPHGLNAAIAAARHDFLVRADGHALFPPDYLTRVVGALMDTGAANVGGRMSPKGTTAFGRAVARTMSSRFGIGGAAFHTGGEPGPQLTVYLGAFRRSALEKVGGYDEHFVRAQDWELNHRLREAGEQIWFLPDVAVTYHPRETWKTFATQQYRTGGWRRRVIRQHPDTASVRYLAPPAAVVASGLGLITGLVGLATTPWLLAGFALPVAYLTGVAVASAWEGRDLDTAARIRLPVAMVTMHGAWGLGFLFS</sequence>
<keyword evidence="4" id="KW-0472">Membrane</keyword>
<feature type="transmembrane region" description="Helical" evidence="4">
    <location>
        <begin position="268"/>
        <end position="288"/>
    </location>
</feature>
<keyword evidence="4" id="KW-0812">Transmembrane</keyword>
<accession>A0A5C4MNF2</accession>
<evidence type="ECO:0000313" key="7">
    <source>
        <dbReference type="Proteomes" id="UP000306740"/>
    </source>
</evidence>
<dbReference type="Proteomes" id="UP000306740">
    <property type="component" value="Unassembled WGS sequence"/>
</dbReference>
<evidence type="ECO:0000313" key="6">
    <source>
        <dbReference type="EMBL" id="TNC48882.1"/>
    </source>
</evidence>
<dbReference type="GO" id="GO:0016757">
    <property type="term" value="F:glycosyltransferase activity"/>
    <property type="evidence" value="ECO:0007669"/>
    <property type="project" value="UniProtKB-KW"/>
</dbReference>
<dbReference type="PANTHER" id="PTHR43630">
    <property type="entry name" value="POLY-BETA-1,6-N-ACETYL-D-GLUCOSAMINE SYNTHASE"/>
    <property type="match status" value="1"/>
</dbReference>
<reference evidence="5 7" key="1">
    <citation type="submission" date="2019-05" db="EMBL/GenBank/DDBJ databases">
        <title>Mumia sp. nov., isolated from the intestinal contents of plateau pika (Ochotona curzoniae) in the Qinghai-Tibet plateau of China.</title>
        <authorList>
            <person name="Tian Z."/>
        </authorList>
    </citation>
    <scope>NUCLEOTIDE SEQUENCE [LARGE SCALE GENOMIC DNA]</scope>
    <source>
        <strain evidence="7">527</strain>
        <strain evidence="5">Z527</strain>
    </source>
</reference>
<feature type="transmembrane region" description="Helical" evidence="4">
    <location>
        <begin position="242"/>
        <end position="262"/>
    </location>
</feature>
<evidence type="ECO:0000256" key="2">
    <source>
        <dbReference type="ARBA" id="ARBA00022676"/>
    </source>
</evidence>
<organism evidence="5 7">
    <name type="scientific">Mumia zhuanghuii</name>
    <dbReference type="NCBI Taxonomy" id="2585211"/>
    <lineage>
        <taxon>Bacteria</taxon>
        <taxon>Bacillati</taxon>
        <taxon>Actinomycetota</taxon>
        <taxon>Actinomycetes</taxon>
        <taxon>Propionibacteriales</taxon>
        <taxon>Nocardioidaceae</taxon>
        <taxon>Mumia</taxon>
    </lineage>
</organism>
<dbReference type="CDD" id="cd02525">
    <property type="entry name" value="Succinoglycan_BP_ExoA"/>
    <property type="match status" value="1"/>
</dbReference>
<keyword evidence="4" id="KW-1133">Transmembrane helix</keyword>
<comment type="similarity">
    <text evidence="1">Belongs to the glycosyltransferase 2 family.</text>
</comment>
<dbReference type="Pfam" id="PF13641">
    <property type="entry name" value="Glyco_tranf_2_3"/>
    <property type="match status" value="1"/>
</dbReference>
<dbReference type="EMBL" id="VDFR01000061">
    <property type="protein sequence ID" value="TNC46140.1"/>
    <property type="molecule type" value="Genomic_DNA"/>
</dbReference>
<dbReference type="AlphaFoldDB" id="A0A5C4MNF2"/>
<protein>
    <submittedName>
        <fullName evidence="5">Glycosyltransferase family 2 protein</fullName>
    </submittedName>
</protein>
<dbReference type="SUPFAM" id="SSF53448">
    <property type="entry name" value="Nucleotide-diphospho-sugar transferases"/>
    <property type="match status" value="1"/>
</dbReference>
<dbReference type="OrthoDB" id="1757142at2"/>
<evidence type="ECO:0000256" key="1">
    <source>
        <dbReference type="ARBA" id="ARBA00006739"/>
    </source>
</evidence>
<evidence type="ECO:0000313" key="5">
    <source>
        <dbReference type="EMBL" id="TNC46140.1"/>
    </source>
</evidence>
<feature type="transmembrane region" description="Helical" evidence="4">
    <location>
        <begin position="300"/>
        <end position="319"/>
    </location>
</feature>
<gene>
    <name evidence="6" type="ORF">FHE65_06785</name>
    <name evidence="5" type="ORF">FHE65_13670</name>
</gene>
<dbReference type="EMBL" id="VDFR01000032">
    <property type="protein sequence ID" value="TNC48882.1"/>
    <property type="molecule type" value="Genomic_DNA"/>
</dbReference>
<evidence type="ECO:0000256" key="4">
    <source>
        <dbReference type="SAM" id="Phobius"/>
    </source>
</evidence>
<comment type="caution">
    <text evidence="5">The sequence shown here is derived from an EMBL/GenBank/DDBJ whole genome shotgun (WGS) entry which is preliminary data.</text>
</comment>
<proteinExistence type="inferred from homology"/>
<dbReference type="InterPro" id="IPR029044">
    <property type="entry name" value="Nucleotide-diphossugar_trans"/>
</dbReference>